<keyword evidence="9 11" id="KW-0456">Lyase</keyword>
<dbReference type="GO" id="GO:0005829">
    <property type="term" value="C:cytosol"/>
    <property type="evidence" value="ECO:0007669"/>
    <property type="project" value="TreeGrafter"/>
</dbReference>
<comment type="caution">
    <text evidence="14">The sequence shown here is derived from an EMBL/GenBank/DDBJ whole genome shotgun (WGS) entry which is preliminary data.</text>
</comment>
<evidence type="ECO:0000256" key="2">
    <source>
        <dbReference type="ARBA" id="ARBA00005871"/>
    </source>
</evidence>
<dbReference type="GO" id="GO:0016787">
    <property type="term" value="F:hydrolase activity"/>
    <property type="evidence" value="ECO:0007669"/>
    <property type="project" value="InterPro"/>
</dbReference>
<comment type="pathway">
    <text evidence="1">Secondary metabolite metabolism; quinolate metabolism.</text>
</comment>
<gene>
    <name evidence="14" type="ORF">NEMBOFW57_002866</name>
</gene>
<feature type="domain" description="Amidohydrolase-related" evidence="13">
    <location>
        <begin position="91"/>
        <end position="367"/>
    </location>
</feature>
<reference evidence="14" key="1">
    <citation type="submission" date="2023-02" db="EMBL/GenBank/DDBJ databases">
        <authorList>
            <person name="Palmer J.M."/>
        </authorList>
    </citation>
    <scope>NUCLEOTIDE SEQUENCE</scope>
    <source>
        <strain evidence="14">FW57</strain>
    </source>
</reference>
<evidence type="ECO:0000313" key="14">
    <source>
        <dbReference type="EMBL" id="KAG7292821.1"/>
    </source>
</evidence>
<dbReference type="EMBL" id="JAHCVI010000001">
    <property type="protein sequence ID" value="KAG7292821.1"/>
    <property type="molecule type" value="Genomic_DNA"/>
</dbReference>
<name>A0AAD4F4A7_9PEZI</name>
<evidence type="ECO:0000256" key="3">
    <source>
        <dbReference type="ARBA" id="ARBA00011245"/>
    </source>
</evidence>
<evidence type="ECO:0000256" key="8">
    <source>
        <dbReference type="ARBA" id="ARBA00022833"/>
    </source>
</evidence>
<evidence type="ECO:0000256" key="5">
    <source>
        <dbReference type="ARBA" id="ARBA00021214"/>
    </source>
</evidence>
<dbReference type="EC" id="4.1.1.45" evidence="4"/>
<dbReference type="AlphaFoldDB" id="A0AAD4F4A7"/>
<keyword evidence="6" id="KW-0479">Metal-binding</keyword>
<dbReference type="PANTHER" id="PTHR21240:SF27">
    <property type="entry name" value="2-AMINO-3-CARBOXYMUCONATE-6-SEMIALDEHYDE DECARBOXYLASE"/>
    <property type="match status" value="1"/>
</dbReference>
<evidence type="ECO:0000256" key="1">
    <source>
        <dbReference type="ARBA" id="ARBA00005079"/>
    </source>
</evidence>
<keyword evidence="15" id="KW-1185">Reference proteome</keyword>
<feature type="region of interest" description="Disordered" evidence="12">
    <location>
        <begin position="417"/>
        <end position="438"/>
    </location>
</feature>
<dbReference type="PANTHER" id="PTHR21240">
    <property type="entry name" value="2-AMINO-3-CARBOXYLMUCONATE-6-SEMIALDEHYDE DECARBOXYLASE"/>
    <property type="match status" value="1"/>
</dbReference>
<sequence length="438" mass="47156">MAATPPPSPPSSASTSTRTSCPPPPGPRLPHPTPHPADAQDQGSSSSYPWPAFRKSADHAATGAIDMYVGDAFFRRVLSTVPVLLLRRALAPARALARALNDHVSEVCARWPARFVGLATVPLQDCGAAVEELRRVRGLPGMVGVQIGTSVEKGGGGVIMLDDAALEPFWSACEELDVPVFVHPLGYALSKENKERWGRYWGSWLVGMPCETALAMHAVTAGGVLVRHPGLRLCFAHGGGAFPALLGRIQHGFDCRPDLVATRACGVTPTEHFRGDGPAPPEGTEPGQGQIWIDSLMHDPDLLEYVLRKLGPGGSGRIVLGSDYPFPLGEVPTAGKMITEDEQIGTFMSHKERAGVLARNAIRFLKLGQDFEKRFEERWRQFEAAFAGEQANVGARESWTHRDSAIELDADDEFQGVKGKLRPARSESESPLGSIASQ</sequence>
<dbReference type="InterPro" id="IPR006680">
    <property type="entry name" value="Amidohydro-rel"/>
</dbReference>
<feature type="compositionally biased region" description="Pro residues" evidence="12">
    <location>
        <begin position="21"/>
        <end position="35"/>
    </location>
</feature>
<keyword evidence="7 11" id="KW-0210">Decarboxylase</keyword>
<evidence type="ECO:0000256" key="7">
    <source>
        <dbReference type="ARBA" id="ARBA00022793"/>
    </source>
</evidence>
<evidence type="ECO:0000256" key="9">
    <source>
        <dbReference type="ARBA" id="ARBA00023239"/>
    </source>
</evidence>
<comment type="subunit">
    <text evidence="3">Monomer.</text>
</comment>
<dbReference type="SUPFAM" id="SSF51556">
    <property type="entry name" value="Metallo-dependent hydrolases"/>
    <property type="match status" value="1"/>
</dbReference>
<evidence type="ECO:0000256" key="10">
    <source>
        <dbReference type="ARBA" id="ARBA00031120"/>
    </source>
</evidence>
<dbReference type="Gene3D" id="3.20.20.140">
    <property type="entry name" value="Metal-dependent hydrolases"/>
    <property type="match status" value="1"/>
</dbReference>
<protein>
    <recommendedName>
        <fullName evidence="5">2-amino-3-carboxymuconate-6-semialdehyde decarboxylase</fullName>
        <ecNumber evidence="4">4.1.1.45</ecNumber>
    </recommendedName>
    <alternativeName>
        <fullName evidence="10">Picolinate carboxylase</fullName>
    </alternativeName>
</protein>
<comment type="similarity">
    <text evidence="2">Belongs to the metallo-dependent hydrolases superfamily. ACMSD family.</text>
</comment>
<evidence type="ECO:0000256" key="11">
    <source>
        <dbReference type="RuleBase" id="RU366045"/>
    </source>
</evidence>
<feature type="compositionally biased region" description="Low complexity" evidence="12">
    <location>
        <begin position="11"/>
        <end position="20"/>
    </location>
</feature>
<organism evidence="14 15">
    <name type="scientific">Staphylotrichum longicolle</name>
    <dbReference type="NCBI Taxonomy" id="669026"/>
    <lineage>
        <taxon>Eukaryota</taxon>
        <taxon>Fungi</taxon>
        <taxon>Dikarya</taxon>
        <taxon>Ascomycota</taxon>
        <taxon>Pezizomycotina</taxon>
        <taxon>Sordariomycetes</taxon>
        <taxon>Sordariomycetidae</taxon>
        <taxon>Sordariales</taxon>
        <taxon>Chaetomiaceae</taxon>
        <taxon>Staphylotrichum</taxon>
    </lineage>
</organism>
<keyword evidence="8" id="KW-0862">Zinc</keyword>
<feature type="region of interest" description="Disordered" evidence="12">
    <location>
        <begin position="1"/>
        <end position="51"/>
    </location>
</feature>
<dbReference type="Pfam" id="PF04909">
    <property type="entry name" value="Amidohydro_2"/>
    <property type="match status" value="1"/>
</dbReference>
<dbReference type="InterPro" id="IPR032466">
    <property type="entry name" value="Metal_Hydrolase"/>
</dbReference>
<dbReference type="GO" id="GO:0001760">
    <property type="term" value="F:aminocarboxymuconate-semialdehyde decarboxylase activity"/>
    <property type="evidence" value="ECO:0007669"/>
    <property type="project" value="UniProtKB-EC"/>
</dbReference>
<evidence type="ECO:0000256" key="6">
    <source>
        <dbReference type="ARBA" id="ARBA00022723"/>
    </source>
</evidence>
<dbReference type="InterPro" id="IPR032465">
    <property type="entry name" value="ACMSD"/>
</dbReference>
<evidence type="ECO:0000256" key="12">
    <source>
        <dbReference type="SAM" id="MobiDB-lite"/>
    </source>
</evidence>
<proteinExistence type="inferred from homology"/>
<accession>A0AAD4F4A7</accession>
<feature type="compositionally biased region" description="Pro residues" evidence="12">
    <location>
        <begin position="1"/>
        <end position="10"/>
    </location>
</feature>
<evidence type="ECO:0000256" key="4">
    <source>
        <dbReference type="ARBA" id="ARBA00012365"/>
    </source>
</evidence>
<feature type="compositionally biased region" description="Polar residues" evidence="12">
    <location>
        <begin position="429"/>
        <end position="438"/>
    </location>
</feature>
<dbReference type="GO" id="GO:0046872">
    <property type="term" value="F:metal ion binding"/>
    <property type="evidence" value="ECO:0007669"/>
    <property type="project" value="UniProtKB-KW"/>
</dbReference>
<evidence type="ECO:0000313" key="15">
    <source>
        <dbReference type="Proteomes" id="UP001197093"/>
    </source>
</evidence>
<evidence type="ECO:0000259" key="13">
    <source>
        <dbReference type="Pfam" id="PF04909"/>
    </source>
</evidence>
<dbReference type="Proteomes" id="UP001197093">
    <property type="component" value="Unassembled WGS sequence"/>
</dbReference>
<dbReference type="GO" id="GO:0019748">
    <property type="term" value="P:secondary metabolic process"/>
    <property type="evidence" value="ECO:0007669"/>
    <property type="project" value="TreeGrafter"/>
</dbReference>